<dbReference type="Gene3D" id="3.90.180.10">
    <property type="entry name" value="Medium-chain alcohol dehydrogenases, catalytic domain"/>
    <property type="match status" value="1"/>
</dbReference>
<dbReference type="EMBL" id="BSTX01000008">
    <property type="protein sequence ID" value="GLZ82037.1"/>
    <property type="molecule type" value="Genomic_DNA"/>
</dbReference>
<dbReference type="Proteomes" id="UP001165079">
    <property type="component" value="Unassembled WGS sequence"/>
</dbReference>
<evidence type="ECO:0000259" key="1">
    <source>
        <dbReference type="SMART" id="SM00829"/>
    </source>
</evidence>
<protein>
    <submittedName>
        <fullName evidence="2">Zn-dependent oxidoreductase</fullName>
    </submittedName>
</protein>
<evidence type="ECO:0000313" key="3">
    <source>
        <dbReference type="Proteomes" id="UP001165079"/>
    </source>
</evidence>
<keyword evidence="3" id="KW-1185">Reference proteome</keyword>
<comment type="caution">
    <text evidence="2">The sequence shown here is derived from an EMBL/GenBank/DDBJ whole genome shotgun (WGS) entry which is preliminary data.</text>
</comment>
<dbReference type="GO" id="GO:0016491">
    <property type="term" value="F:oxidoreductase activity"/>
    <property type="evidence" value="ECO:0007669"/>
    <property type="project" value="InterPro"/>
</dbReference>
<proteinExistence type="predicted"/>
<dbReference type="InterPro" id="IPR036291">
    <property type="entry name" value="NAD(P)-bd_dom_sf"/>
</dbReference>
<gene>
    <name evidence="2" type="ORF">Afil01_68440</name>
</gene>
<dbReference type="AlphaFoldDB" id="A0A9W6SUF6"/>
<evidence type="ECO:0000313" key="2">
    <source>
        <dbReference type="EMBL" id="GLZ82037.1"/>
    </source>
</evidence>
<dbReference type="InterPro" id="IPR011032">
    <property type="entry name" value="GroES-like_sf"/>
</dbReference>
<dbReference type="SUPFAM" id="SSF50129">
    <property type="entry name" value="GroES-like"/>
    <property type="match status" value="1"/>
</dbReference>
<dbReference type="Pfam" id="PF00107">
    <property type="entry name" value="ADH_zinc_N"/>
    <property type="match status" value="1"/>
</dbReference>
<dbReference type="PANTHER" id="PTHR45033">
    <property type="match status" value="1"/>
</dbReference>
<organism evidence="2 3">
    <name type="scientific">Actinorhabdospora filicis</name>
    <dbReference type="NCBI Taxonomy" id="1785913"/>
    <lineage>
        <taxon>Bacteria</taxon>
        <taxon>Bacillati</taxon>
        <taxon>Actinomycetota</taxon>
        <taxon>Actinomycetes</taxon>
        <taxon>Micromonosporales</taxon>
        <taxon>Micromonosporaceae</taxon>
        <taxon>Actinorhabdospora</taxon>
    </lineage>
</organism>
<accession>A0A9W6SUF6</accession>
<dbReference type="RefSeq" id="WP_285667599.1">
    <property type="nucleotide sequence ID" value="NZ_BSTX01000008.1"/>
</dbReference>
<dbReference type="InterPro" id="IPR052711">
    <property type="entry name" value="Zinc_ADH-like"/>
</dbReference>
<name>A0A9W6SUF6_9ACTN</name>
<feature type="domain" description="Enoyl reductase (ER)" evidence="1">
    <location>
        <begin position="13"/>
        <end position="316"/>
    </location>
</feature>
<dbReference type="PANTHER" id="PTHR45033:SF3">
    <property type="entry name" value="DEHYDROGENASE, PUTATIVE (AFU_ORTHOLOGUE AFUA_2G13270)-RELATED"/>
    <property type="match status" value="1"/>
</dbReference>
<dbReference type="InterPro" id="IPR020843">
    <property type="entry name" value="ER"/>
</dbReference>
<dbReference type="SMART" id="SM00829">
    <property type="entry name" value="PKS_ER"/>
    <property type="match status" value="1"/>
</dbReference>
<reference evidence="2" key="1">
    <citation type="submission" date="2023-03" db="EMBL/GenBank/DDBJ databases">
        <title>Actinorhabdospora filicis NBRC 111898.</title>
        <authorList>
            <person name="Ichikawa N."/>
            <person name="Sato H."/>
            <person name="Tonouchi N."/>
        </authorList>
    </citation>
    <scope>NUCLEOTIDE SEQUENCE</scope>
    <source>
        <strain evidence="2">NBRC 111898</strain>
    </source>
</reference>
<sequence>MLAAYANTVSSDDPLSALAVGELPDPEVPDGWTTVDVVASSLNRHDLWSLAGVGLPKDRTPMILGCDGVAIRRGHPHLIYPVIADASLPDETLDPGRTLLSELHPGTFAEKIAIPARNLLAAPEGWSAHEAACMPTAWLTAWRMLTTRGRLEPGGSVLVQGAGGGVATAAVRLAATMGARVYVTSRDEAKRERVAGLGATALPAGARLPERVDVVIETVGSATFDHSLKSARPGARIVVSGATAGHEAPVDLRRVFFLQLEIIGSTMGTRDELAELLIFCSEHDLRPVIDRVYPLREAKKALAHLADGDIFGKIVLDHS</sequence>
<dbReference type="SUPFAM" id="SSF51735">
    <property type="entry name" value="NAD(P)-binding Rossmann-fold domains"/>
    <property type="match status" value="1"/>
</dbReference>
<dbReference type="InterPro" id="IPR013149">
    <property type="entry name" value="ADH-like_C"/>
</dbReference>